<proteinExistence type="predicted"/>
<dbReference type="KEGG" id="ncon:LC1Nh_0289"/>
<sequence length="154" mass="17669">MRVPDDADMDFTAGCLVVEDGEILLMNHSKLGKWLQPGGHVEEDETPDETARRETLEETGVKVEFLEKPDFEAPDSENLPKPFNVNLHNISEDHMHCSFLYLTKPKEKKEATHSHEHDGQKWFSKEELKQLDNIPENLRKAALEAIKQHNQTPS</sequence>
<dbReference type="PANTHER" id="PTHR43046">
    <property type="entry name" value="GDP-MANNOSE MANNOSYL HYDROLASE"/>
    <property type="match status" value="1"/>
</dbReference>
<dbReference type="InterPro" id="IPR020084">
    <property type="entry name" value="NUDIX_hydrolase_CS"/>
</dbReference>
<evidence type="ECO:0000256" key="2">
    <source>
        <dbReference type="ARBA" id="ARBA00022801"/>
    </source>
</evidence>
<dbReference type="EMBL" id="CP040089">
    <property type="protein sequence ID" value="QGA80192.1"/>
    <property type="molecule type" value="Genomic_DNA"/>
</dbReference>
<dbReference type="Gene3D" id="3.90.79.10">
    <property type="entry name" value="Nucleoside Triphosphate Pyrophosphohydrolase"/>
    <property type="match status" value="1"/>
</dbReference>
<protein>
    <submittedName>
        <fullName evidence="5">NUDIX hydrolase</fullName>
    </submittedName>
</protein>
<dbReference type="PANTHER" id="PTHR43046:SF14">
    <property type="entry name" value="MUTT_NUDIX FAMILY PROTEIN"/>
    <property type="match status" value="1"/>
</dbReference>
<name>A0A5Q0UF26_9ARCH</name>
<keyword evidence="6" id="KW-1185">Reference proteome</keyword>
<evidence type="ECO:0000313" key="5">
    <source>
        <dbReference type="EMBL" id="QGA80192.1"/>
    </source>
</evidence>
<dbReference type="GO" id="GO:0016787">
    <property type="term" value="F:hydrolase activity"/>
    <property type="evidence" value="ECO:0007669"/>
    <property type="project" value="UniProtKB-KW"/>
</dbReference>
<gene>
    <name evidence="5" type="ORF">LC1Nh_0289</name>
</gene>
<dbReference type="InterPro" id="IPR015797">
    <property type="entry name" value="NUDIX_hydrolase-like_dom_sf"/>
</dbReference>
<dbReference type="OrthoDB" id="45616at2157"/>
<dbReference type="PROSITE" id="PS51462">
    <property type="entry name" value="NUDIX"/>
    <property type="match status" value="1"/>
</dbReference>
<dbReference type="RefSeq" id="WP_153549931.1">
    <property type="nucleotide sequence ID" value="NZ_CP040089.1"/>
</dbReference>
<dbReference type="GeneID" id="42364672"/>
<dbReference type="InterPro" id="IPR020476">
    <property type="entry name" value="Nudix_hydrolase"/>
</dbReference>
<feature type="domain" description="Nudix hydrolase" evidence="4">
    <location>
        <begin position="8"/>
        <end position="147"/>
    </location>
</feature>
<dbReference type="SUPFAM" id="SSF55811">
    <property type="entry name" value="Nudix"/>
    <property type="match status" value="1"/>
</dbReference>
<dbReference type="PRINTS" id="PR00502">
    <property type="entry name" value="NUDIXFAMILY"/>
</dbReference>
<dbReference type="AlphaFoldDB" id="A0A5Q0UF26"/>
<dbReference type="InterPro" id="IPR000086">
    <property type="entry name" value="NUDIX_hydrolase_dom"/>
</dbReference>
<comment type="cofactor">
    <cofactor evidence="1">
        <name>Mg(2+)</name>
        <dbReference type="ChEBI" id="CHEBI:18420"/>
    </cofactor>
</comment>
<reference evidence="6" key="1">
    <citation type="submission" date="2019-05" db="EMBL/GenBank/DDBJ databases">
        <title>Candidatus Nanohalobium constans, a novel model system to study the DPANN nano-sized archaea: genomic and physiological characterization of a nanoarchaeon co-cultured with its chitinotrophic host.</title>
        <authorList>
            <person name="La Cono V."/>
            <person name="Arcadi E."/>
            <person name="Crisafi F."/>
            <person name="Denaro R."/>
            <person name="La Spada G."/>
            <person name="Messina E."/>
            <person name="Smedile F."/>
            <person name="Toshchakov S.V."/>
            <person name="Shevchenko M.A."/>
            <person name="Golyshin P.N."/>
            <person name="Golyshina O.V."/>
            <person name="Ferrer M."/>
            <person name="Rohde M."/>
            <person name="Mushegian A."/>
            <person name="Sorokin D.Y."/>
            <person name="Giuliano L."/>
            <person name="Yakimov M.M."/>
        </authorList>
    </citation>
    <scope>NUCLEOTIDE SEQUENCE [LARGE SCALE GENOMIC DNA]</scope>
    <source>
        <strain evidence="6">LC1Nh</strain>
    </source>
</reference>
<dbReference type="Proteomes" id="UP000377803">
    <property type="component" value="Chromosome"/>
</dbReference>
<keyword evidence="2 5" id="KW-0378">Hydrolase</keyword>
<evidence type="ECO:0000313" key="6">
    <source>
        <dbReference type="Proteomes" id="UP000377803"/>
    </source>
</evidence>
<dbReference type="CDD" id="cd03674">
    <property type="entry name" value="NUDIX_Hydrolase"/>
    <property type="match status" value="1"/>
</dbReference>
<evidence type="ECO:0000256" key="1">
    <source>
        <dbReference type="ARBA" id="ARBA00001946"/>
    </source>
</evidence>
<accession>A0A5Q0UF26</accession>
<feature type="region of interest" description="Disordered" evidence="3">
    <location>
        <begin position="36"/>
        <end position="56"/>
    </location>
</feature>
<dbReference type="Pfam" id="PF00293">
    <property type="entry name" value="NUDIX"/>
    <property type="match status" value="1"/>
</dbReference>
<evidence type="ECO:0000259" key="4">
    <source>
        <dbReference type="PROSITE" id="PS51462"/>
    </source>
</evidence>
<evidence type="ECO:0000256" key="3">
    <source>
        <dbReference type="SAM" id="MobiDB-lite"/>
    </source>
</evidence>
<dbReference type="PROSITE" id="PS00893">
    <property type="entry name" value="NUDIX_BOX"/>
    <property type="match status" value="1"/>
</dbReference>
<organism evidence="5 6">
    <name type="scientific">Candidatus Nanohalobium constans</name>
    <dbReference type="NCBI Taxonomy" id="2565781"/>
    <lineage>
        <taxon>Archaea</taxon>
        <taxon>Candidatus Nanohalarchaeota</taxon>
        <taxon>Candidatus Nanohalobia</taxon>
        <taxon>Candidatus Nanohalobiales</taxon>
        <taxon>Candidatus Nanohalobiaceae</taxon>
        <taxon>Candidatus Nanohalobium</taxon>
    </lineage>
</organism>